<evidence type="ECO:0000313" key="8">
    <source>
        <dbReference type="Ensembl" id="ENSCPVP00000009772.2"/>
    </source>
</evidence>
<dbReference type="FunFam" id="3.30.160.60:FF:000688">
    <property type="entry name" value="zinc finger protein 197 isoform X1"/>
    <property type="match status" value="1"/>
</dbReference>
<keyword evidence="9" id="KW-1185">Reference proteome</keyword>
<evidence type="ECO:0000256" key="3">
    <source>
        <dbReference type="ARBA" id="ARBA00022737"/>
    </source>
</evidence>
<evidence type="ECO:0000256" key="7">
    <source>
        <dbReference type="SAM" id="MobiDB-lite"/>
    </source>
</evidence>
<dbReference type="Gene3D" id="3.30.160.60">
    <property type="entry name" value="Classic Zinc Finger"/>
    <property type="match status" value="6"/>
</dbReference>
<dbReference type="FunFam" id="3.30.160.60:FF:002190">
    <property type="entry name" value="Zinc finger protein 658"/>
    <property type="match status" value="1"/>
</dbReference>
<dbReference type="InterPro" id="IPR036236">
    <property type="entry name" value="Znf_C2H2_sf"/>
</dbReference>
<organism evidence="8 9">
    <name type="scientific">Geospiza parvula</name>
    <name type="common">Small tree-finch</name>
    <name type="synonym">Camarhynchus parvulus</name>
    <dbReference type="NCBI Taxonomy" id="87175"/>
    <lineage>
        <taxon>Eukaryota</taxon>
        <taxon>Metazoa</taxon>
        <taxon>Chordata</taxon>
        <taxon>Craniata</taxon>
        <taxon>Vertebrata</taxon>
        <taxon>Euteleostomi</taxon>
        <taxon>Archelosauria</taxon>
        <taxon>Archosauria</taxon>
        <taxon>Dinosauria</taxon>
        <taxon>Saurischia</taxon>
        <taxon>Theropoda</taxon>
        <taxon>Coelurosauria</taxon>
        <taxon>Aves</taxon>
        <taxon>Neognathae</taxon>
        <taxon>Neoaves</taxon>
        <taxon>Telluraves</taxon>
        <taxon>Australaves</taxon>
        <taxon>Passeriformes</taxon>
        <taxon>Thraupidae</taxon>
        <taxon>Camarhynchus</taxon>
    </lineage>
</organism>
<protein>
    <submittedName>
        <fullName evidence="8">Uncharacterized protein</fullName>
    </submittedName>
</protein>
<dbReference type="GO" id="GO:0043565">
    <property type="term" value="F:sequence-specific DNA binding"/>
    <property type="evidence" value="ECO:0007669"/>
    <property type="project" value="UniProtKB-ARBA"/>
</dbReference>
<keyword evidence="6" id="KW-0539">Nucleus</keyword>
<keyword evidence="5" id="KW-0862">Zinc</keyword>
<accession>A0A8C3Q7S7</accession>
<accession>A0A8U8BR38</accession>
<evidence type="ECO:0000313" key="9">
    <source>
        <dbReference type="Proteomes" id="UP000694382"/>
    </source>
</evidence>
<dbReference type="InterPro" id="IPR050826">
    <property type="entry name" value="Krueppel_C2H2_ZnFinger"/>
</dbReference>
<dbReference type="FunFam" id="3.30.160.60:FF:001732">
    <property type="entry name" value="Zgc:162936"/>
    <property type="match status" value="1"/>
</dbReference>
<evidence type="ECO:0000256" key="1">
    <source>
        <dbReference type="ARBA" id="ARBA00004123"/>
    </source>
</evidence>
<dbReference type="FunFam" id="3.30.160.60:FF:001270">
    <property type="entry name" value="zinc finger protein 583 isoform X1"/>
    <property type="match status" value="1"/>
</dbReference>
<dbReference type="Proteomes" id="UP000694382">
    <property type="component" value="Unassembled WGS sequence"/>
</dbReference>
<dbReference type="InterPro" id="IPR013087">
    <property type="entry name" value="Znf_C2H2_type"/>
</dbReference>
<dbReference type="GO" id="GO:0005634">
    <property type="term" value="C:nucleus"/>
    <property type="evidence" value="ECO:0007669"/>
    <property type="project" value="UniProtKB-SubCell"/>
</dbReference>
<dbReference type="FunFam" id="3.30.160.60:FF:000352">
    <property type="entry name" value="zinc finger protein 3 homolog"/>
    <property type="match status" value="1"/>
</dbReference>
<dbReference type="Ensembl" id="ENSCPVT00000010195.2">
    <property type="protein sequence ID" value="ENSCPVP00000009772.2"/>
    <property type="gene ID" value="ENSCPVG00000002485.2"/>
</dbReference>
<evidence type="ECO:0000256" key="2">
    <source>
        <dbReference type="ARBA" id="ARBA00022723"/>
    </source>
</evidence>
<feature type="region of interest" description="Disordered" evidence="7">
    <location>
        <begin position="26"/>
        <end position="54"/>
    </location>
</feature>
<dbReference type="SMART" id="SM00355">
    <property type="entry name" value="ZnF_C2H2"/>
    <property type="match status" value="5"/>
</dbReference>
<proteinExistence type="predicted"/>
<keyword evidence="2" id="KW-0479">Metal-binding</keyword>
<keyword evidence="3" id="KW-0677">Repeat</keyword>
<reference evidence="8" key="2">
    <citation type="submission" date="2025-09" db="UniProtKB">
        <authorList>
            <consortium name="Ensembl"/>
        </authorList>
    </citation>
    <scope>IDENTIFICATION</scope>
</reference>
<dbReference type="PROSITE" id="PS00028">
    <property type="entry name" value="ZINC_FINGER_C2H2_1"/>
    <property type="match status" value="4"/>
</dbReference>
<name>A0A8C3Q7S7_GEOPR</name>
<dbReference type="PROSITE" id="PS50157">
    <property type="entry name" value="ZINC_FINGER_C2H2_2"/>
    <property type="match status" value="6"/>
</dbReference>
<dbReference type="AlphaFoldDB" id="A0A8C3Q7S7"/>
<evidence type="ECO:0000256" key="4">
    <source>
        <dbReference type="ARBA" id="ARBA00022771"/>
    </source>
</evidence>
<dbReference type="PANTHER" id="PTHR24377">
    <property type="entry name" value="IP01015P-RELATED"/>
    <property type="match status" value="1"/>
</dbReference>
<dbReference type="GO" id="GO:0008270">
    <property type="term" value="F:zinc ion binding"/>
    <property type="evidence" value="ECO:0007669"/>
    <property type="project" value="UniProtKB-KW"/>
</dbReference>
<keyword evidence="4" id="KW-0863">Zinc-finger</keyword>
<evidence type="ECO:0000256" key="5">
    <source>
        <dbReference type="ARBA" id="ARBA00022833"/>
    </source>
</evidence>
<reference evidence="8" key="1">
    <citation type="submission" date="2025-08" db="UniProtKB">
        <authorList>
            <consortium name="Ensembl"/>
        </authorList>
    </citation>
    <scope>IDENTIFICATION</scope>
</reference>
<dbReference type="GO" id="GO:0005694">
    <property type="term" value="C:chromosome"/>
    <property type="evidence" value="ECO:0007669"/>
    <property type="project" value="UniProtKB-ARBA"/>
</dbReference>
<comment type="subcellular location">
    <subcellularLocation>
        <location evidence="1">Nucleus</location>
    </subcellularLocation>
</comment>
<dbReference type="SUPFAM" id="SSF57667">
    <property type="entry name" value="beta-beta-alpha zinc fingers"/>
    <property type="match status" value="3"/>
</dbReference>
<dbReference type="GO" id="GO:0045893">
    <property type="term" value="P:positive regulation of DNA-templated transcription"/>
    <property type="evidence" value="ECO:0007669"/>
    <property type="project" value="UniProtKB-ARBA"/>
</dbReference>
<evidence type="ECO:0000256" key="6">
    <source>
        <dbReference type="ARBA" id="ARBA00023242"/>
    </source>
</evidence>
<sequence length="270" mass="29674">KCDIVPCVCGLPRVGVLHLILSGSTVQESNGDENPQRSPRRRGSKPSPACSEEERPTLCQEGGQSFSQSLELVAHEQLHDGEKPHKCLECGKSFRQSSTLISHQMIHTGEWPYECGECGKGFSCSSAFAIHQRIHTGERPYECPQCQKRFRRSSHLLQHQRIHTDERPFLCTDCGKGFKQNSQLITHQRIHTGQRPYKCSQCGKRFQSSSNLLLKGSPANAPIAGTASCSTPASSPIGEHILGRALVIHVPVIHAGKTPVPFPAHASDLM</sequence>
<dbReference type="Pfam" id="PF00096">
    <property type="entry name" value="zf-C2H2"/>
    <property type="match status" value="5"/>
</dbReference>